<evidence type="ECO:0000313" key="3">
    <source>
        <dbReference type="EMBL" id="RHK50438.1"/>
    </source>
</evidence>
<proteinExistence type="predicted"/>
<dbReference type="AlphaFoldDB" id="A0A3R6FGF3"/>
<dbReference type="GO" id="GO:0003677">
    <property type="term" value="F:DNA binding"/>
    <property type="evidence" value="ECO:0007669"/>
    <property type="project" value="InterPro"/>
</dbReference>
<dbReference type="Proteomes" id="UP000286598">
    <property type="component" value="Unassembled WGS sequence"/>
</dbReference>
<keyword evidence="4" id="KW-1185">Reference proteome</keyword>
<dbReference type="SUPFAM" id="SSF64496">
    <property type="entry name" value="DNA-binding domain of intron-encoded endonucleases"/>
    <property type="match status" value="1"/>
</dbReference>
<feature type="compositionally biased region" description="Basic and acidic residues" evidence="1">
    <location>
        <begin position="309"/>
        <end position="325"/>
    </location>
</feature>
<evidence type="ECO:0000256" key="1">
    <source>
        <dbReference type="SAM" id="MobiDB-lite"/>
    </source>
</evidence>
<accession>A0A3R6FGF3</accession>
<dbReference type="Pfam" id="PF07460">
    <property type="entry name" value="NUMOD3"/>
    <property type="match status" value="1"/>
</dbReference>
<feature type="region of interest" description="Disordered" evidence="1">
    <location>
        <begin position="267"/>
        <end position="334"/>
    </location>
</feature>
<comment type="caution">
    <text evidence="3">The sequence shown here is derived from an EMBL/GenBank/DDBJ whole genome shotgun (WGS) entry which is preliminary data.</text>
</comment>
<evidence type="ECO:0000259" key="2">
    <source>
        <dbReference type="SMART" id="SM00496"/>
    </source>
</evidence>
<name>A0A3R6FGF3_9BACT</name>
<dbReference type="EMBL" id="QRNO01000031">
    <property type="protein sequence ID" value="RHK50438.1"/>
    <property type="molecule type" value="Genomic_DNA"/>
</dbReference>
<sequence length="424" mass="48203">MTNEKQSFILFDTLLDMGELAENIQKKMQPKYDAVYGRGFIDFSVTRNDLHSISFTWERNLKLPKKKLIGIMDAELITGWEVSNTKPLEFVDSRPTQAKAGKVLLRSFAPQYKKLMRQHYKLDYNRYDISVSADSDKLEMTIKFIPFRGVVYMYTYQGVGKEHGKSYVGETVNEKARRRNWKKLDDKYANEKLNEAKRRLGTKDWVYHELEVITDYYDLGMLRPKLFSLEGDYIEKYDTINNGYNVAKYGTGNKGVNFSTSHRQKIGAASKGRTHTTATKQKISAANLGRTQSDATKQRISQGNTGKKRTPEMKKAQSDRMKGIEPKAASEGARKWRETHGGGYWGSHKIPDAARANMKLAQQKRGTAVRAFAPDGTWQDYNTMNDAAKALGMNPGSIANNLKSNGVCNNGYRFKTTVPNFSRP</sequence>
<dbReference type="InterPro" id="IPR035901">
    <property type="entry name" value="GIY-YIG_endonuc_sf"/>
</dbReference>
<protein>
    <recommendedName>
        <fullName evidence="2">Nuclease associated modular domain-containing protein</fullName>
    </recommendedName>
</protein>
<dbReference type="OrthoDB" id="3213425at2"/>
<dbReference type="SMART" id="SM00496">
    <property type="entry name" value="IENR2"/>
    <property type="match status" value="4"/>
</dbReference>
<feature type="domain" description="Nuclease associated modular" evidence="2">
    <location>
        <begin position="305"/>
        <end position="321"/>
    </location>
</feature>
<dbReference type="Gene3D" id="3.40.1440.10">
    <property type="entry name" value="GIY-YIG endonuclease"/>
    <property type="match status" value="1"/>
</dbReference>
<feature type="domain" description="Nuclease associated modular" evidence="2">
    <location>
        <begin position="288"/>
        <end position="304"/>
    </location>
</feature>
<feature type="compositionally biased region" description="Polar residues" evidence="1">
    <location>
        <begin position="275"/>
        <end position="305"/>
    </location>
</feature>
<organism evidence="3 4">
    <name type="scientific">Leyella stercorea</name>
    <dbReference type="NCBI Taxonomy" id="363265"/>
    <lineage>
        <taxon>Bacteria</taxon>
        <taxon>Pseudomonadati</taxon>
        <taxon>Bacteroidota</taxon>
        <taxon>Bacteroidia</taxon>
        <taxon>Bacteroidales</taxon>
        <taxon>Prevotellaceae</taxon>
        <taxon>Leyella</taxon>
    </lineage>
</organism>
<feature type="domain" description="Nuclease associated modular" evidence="2">
    <location>
        <begin position="271"/>
        <end position="287"/>
    </location>
</feature>
<feature type="domain" description="Nuclease associated modular" evidence="2">
    <location>
        <begin position="254"/>
        <end position="270"/>
    </location>
</feature>
<evidence type="ECO:0000313" key="4">
    <source>
        <dbReference type="Proteomes" id="UP000286598"/>
    </source>
</evidence>
<reference evidence="3 4" key="1">
    <citation type="submission" date="2018-08" db="EMBL/GenBank/DDBJ databases">
        <title>A genome reference for cultivated species of the human gut microbiota.</title>
        <authorList>
            <person name="Zou Y."/>
            <person name="Xue W."/>
            <person name="Luo G."/>
        </authorList>
    </citation>
    <scope>NUCLEOTIDE SEQUENCE [LARGE SCALE GENOMIC DNA]</scope>
    <source>
        <strain evidence="3 4">AF42-9</strain>
    </source>
</reference>
<gene>
    <name evidence="3" type="ORF">DW060_07280</name>
</gene>
<dbReference type="InterPro" id="IPR003611">
    <property type="entry name" value="NUMOD3"/>
</dbReference>